<evidence type="ECO:0000256" key="1">
    <source>
        <dbReference type="SAM" id="Coils"/>
    </source>
</evidence>
<proteinExistence type="predicted"/>
<feature type="coiled-coil region" evidence="1">
    <location>
        <begin position="20"/>
        <end position="54"/>
    </location>
</feature>
<evidence type="ECO:0000313" key="3">
    <source>
        <dbReference type="EMBL" id="KAF2433813.1"/>
    </source>
</evidence>
<dbReference type="AlphaFoldDB" id="A0A9P4NYQ8"/>
<comment type="caution">
    <text evidence="3">The sequence shown here is derived from an EMBL/GenBank/DDBJ whole genome shotgun (WGS) entry which is preliminary data.</text>
</comment>
<feature type="compositionally biased region" description="Basic and acidic residues" evidence="2">
    <location>
        <begin position="126"/>
        <end position="142"/>
    </location>
</feature>
<organism evidence="3 4">
    <name type="scientific">Tothia fuscella</name>
    <dbReference type="NCBI Taxonomy" id="1048955"/>
    <lineage>
        <taxon>Eukaryota</taxon>
        <taxon>Fungi</taxon>
        <taxon>Dikarya</taxon>
        <taxon>Ascomycota</taxon>
        <taxon>Pezizomycotina</taxon>
        <taxon>Dothideomycetes</taxon>
        <taxon>Pleosporomycetidae</taxon>
        <taxon>Venturiales</taxon>
        <taxon>Cylindrosympodiaceae</taxon>
        <taxon>Tothia</taxon>
    </lineage>
</organism>
<reference evidence="3" key="1">
    <citation type="journal article" date="2020" name="Stud. Mycol.">
        <title>101 Dothideomycetes genomes: a test case for predicting lifestyles and emergence of pathogens.</title>
        <authorList>
            <person name="Haridas S."/>
            <person name="Albert R."/>
            <person name="Binder M."/>
            <person name="Bloem J."/>
            <person name="Labutti K."/>
            <person name="Salamov A."/>
            <person name="Andreopoulos B."/>
            <person name="Baker S."/>
            <person name="Barry K."/>
            <person name="Bills G."/>
            <person name="Bluhm B."/>
            <person name="Cannon C."/>
            <person name="Castanera R."/>
            <person name="Culley D."/>
            <person name="Daum C."/>
            <person name="Ezra D."/>
            <person name="Gonzalez J."/>
            <person name="Henrissat B."/>
            <person name="Kuo A."/>
            <person name="Liang C."/>
            <person name="Lipzen A."/>
            <person name="Lutzoni F."/>
            <person name="Magnuson J."/>
            <person name="Mondo S."/>
            <person name="Nolan M."/>
            <person name="Ohm R."/>
            <person name="Pangilinan J."/>
            <person name="Park H.-J."/>
            <person name="Ramirez L."/>
            <person name="Alfaro M."/>
            <person name="Sun H."/>
            <person name="Tritt A."/>
            <person name="Yoshinaga Y."/>
            <person name="Zwiers L.-H."/>
            <person name="Turgeon B."/>
            <person name="Goodwin S."/>
            <person name="Spatafora J."/>
            <person name="Crous P."/>
            <person name="Grigoriev I."/>
        </authorList>
    </citation>
    <scope>NUCLEOTIDE SEQUENCE</scope>
    <source>
        <strain evidence="3">CBS 130266</strain>
    </source>
</reference>
<keyword evidence="4" id="KW-1185">Reference proteome</keyword>
<dbReference type="Proteomes" id="UP000800235">
    <property type="component" value="Unassembled WGS sequence"/>
</dbReference>
<keyword evidence="1" id="KW-0175">Coiled coil</keyword>
<name>A0A9P4NYQ8_9PEZI</name>
<dbReference type="EMBL" id="MU007019">
    <property type="protein sequence ID" value="KAF2433813.1"/>
    <property type="molecule type" value="Genomic_DNA"/>
</dbReference>
<evidence type="ECO:0000313" key="4">
    <source>
        <dbReference type="Proteomes" id="UP000800235"/>
    </source>
</evidence>
<feature type="coiled-coil region" evidence="1">
    <location>
        <begin position="82"/>
        <end position="115"/>
    </location>
</feature>
<evidence type="ECO:0000256" key="2">
    <source>
        <dbReference type="SAM" id="MobiDB-lite"/>
    </source>
</evidence>
<gene>
    <name evidence="3" type="ORF">EJ08DRAFT_657938</name>
</gene>
<protein>
    <submittedName>
        <fullName evidence="3">Uncharacterized protein</fullName>
    </submittedName>
</protein>
<feature type="region of interest" description="Disordered" evidence="2">
    <location>
        <begin position="126"/>
        <end position="151"/>
    </location>
</feature>
<accession>A0A9P4NYQ8</accession>
<sequence>MSIPDIQTLKIQQVYLGLKIDRAEDDVEKAARRLQEWEDELSQQKAELDAFNNAGGYANARAVMVFGQMEEMDEELVNIEKLLLLKKQVQALKKKRALEEKADLVQKEIENLDGNKAVKLVIRTKDAGRDGQAGPREDEKHNPYLIRRRIT</sequence>